<evidence type="ECO:0000256" key="6">
    <source>
        <dbReference type="RuleBase" id="RU362114"/>
    </source>
</evidence>
<dbReference type="InterPro" id="IPR051838">
    <property type="entry name" value="ARTD_PARP"/>
</dbReference>
<protein>
    <recommendedName>
        <fullName evidence="6">Poly [ADP-ribose] polymerase</fullName>
        <shortName evidence="6">PARP</shortName>
        <ecNumber evidence="6">2.4.2.-</ecNumber>
    </recommendedName>
</protein>
<proteinExistence type="inferred from homology"/>
<dbReference type="PANTHER" id="PTHR21328">
    <property type="entry name" value="POLY ADP-RIBOSE POLYMERASE FAMILY, MEMBER PARP"/>
    <property type="match status" value="1"/>
</dbReference>
<evidence type="ECO:0000256" key="3">
    <source>
        <dbReference type="ARBA" id="ARBA00022695"/>
    </source>
</evidence>
<name>A0AAN9C3X8_9CAEN</name>
<comment type="similarity">
    <text evidence="5">Belongs to the ARTD/PARP family.</text>
</comment>
<keyword evidence="2 6" id="KW-0808">Transferase</keyword>
<dbReference type="Gene3D" id="3.90.228.10">
    <property type="match status" value="1"/>
</dbReference>
<dbReference type="AlphaFoldDB" id="A0AAN9C3X8"/>
<evidence type="ECO:0000256" key="4">
    <source>
        <dbReference type="ARBA" id="ARBA00023027"/>
    </source>
</evidence>
<dbReference type="SUPFAM" id="SSF56399">
    <property type="entry name" value="ADP-ribosylation"/>
    <property type="match status" value="1"/>
</dbReference>
<keyword evidence="4 6" id="KW-0520">NAD</keyword>
<dbReference type="Proteomes" id="UP001374579">
    <property type="component" value="Unassembled WGS sequence"/>
</dbReference>
<evidence type="ECO:0000259" key="7">
    <source>
        <dbReference type="PROSITE" id="PS51059"/>
    </source>
</evidence>
<evidence type="ECO:0000313" key="9">
    <source>
        <dbReference type="Proteomes" id="UP001374579"/>
    </source>
</evidence>
<reference evidence="8 9" key="1">
    <citation type="submission" date="2024-02" db="EMBL/GenBank/DDBJ databases">
        <title>Chromosome-scale genome assembly of the rough periwinkle Littorina saxatilis.</title>
        <authorList>
            <person name="De Jode A."/>
            <person name="Faria R."/>
            <person name="Formenti G."/>
            <person name="Sims Y."/>
            <person name="Smith T.P."/>
            <person name="Tracey A."/>
            <person name="Wood J.M.D."/>
            <person name="Zagrodzka Z.B."/>
            <person name="Johannesson K."/>
            <person name="Butlin R.K."/>
            <person name="Leder E.H."/>
        </authorList>
    </citation>
    <scope>NUCLEOTIDE SEQUENCE [LARGE SCALE GENOMIC DNA]</scope>
    <source>
        <strain evidence="8">Snail1</strain>
        <tissue evidence="8">Muscle</tissue>
    </source>
</reference>
<dbReference type="EMBL" id="JBAMIC010000001">
    <property type="protein sequence ID" value="KAK7116820.1"/>
    <property type="molecule type" value="Genomic_DNA"/>
</dbReference>
<evidence type="ECO:0000256" key="2">
    <source>
        <dbReference type="ARBA" id="ARBA00022679"/>
    </source>
</evidence>
<dbReference type="PROSITE" id="PS51059">
    <property type="entry name" value="PARP_CATALYTIC"/>
    <property type="match status" value="1"/>
</dbReference>
<keyword evidence="1 6" id="KW-0328">Glycosyltransferase</keyword>
<evidence type="ECO:0000313" key="8">
    <source>
        <dbReference type="EMBL" id="KAK7116820.1"/>
    </source>
</evidence>
<sequence>MSTPHQFLLLSSPPAQEKEFQELKAQYGSCFAFHGSSIENWHAIIRQGLIVASGTKFQINGAAHGKGIYLSPLSTYSFSYSRMGHHLHNLQTPVAKPSVDKNRFLSSSHLNCIALCEVIQSPELHKKTNEIWVVTKESHICTRFFFVYEDGQVGSSVVDMTHSKWCRLVEDALASCFMPVVPSRAREQAHLNRTS</sequence>
<dbReference type="InterPro" id="IPR012317">
    <property type="entry name" value="Poly(ADP-ribose)pol_cat_dom"/>
</dbReference>
<keyword evidence="3" id="KW-0548">Nucleotidyltransferase</keyword>
<comment type="caution">
    <text evidence="8">The sequence shown here is derived from an EMBL/GenBank/DDBJ whole genome shotgun (WGS) entry which is preliminary data.</text>
</comment>
<dbReference type="GO" id="GO:0016779">
    <property type="term" value="F:nucleotidyltransferase activity"/>
    <property type="evidence" value="ECO:0007669"/>
    <property type="project" value="UniProtKB-KW"/>
</dbReference>
<evidence type="ECO:0000256" key="5">
    <source>
        <dbReference type="ARBA" id="ARBA00024347"/>
    </source>
</evidence>
<dbReference type="GO" id="GO:0003950">
    <property type="term" value="F:NAD+ poly-ADP-ribosyltransferase activity"/>
    <property type="evidence" value="ECO:0007669"/>
    <property type="project" value="UniProtKB-UniRule"/>
</dbReference>
<feature type="domain" description="PARP catalytic" evidence="7">
    <location>
        <begin position="1"/>
        <end position="170"/>
    </location>
</feature>
<organism evidence="8 9">
    <name type="scientific">Littorina saxatilis</name>
    <dbReference type="NCBI Taxonomy" id="31220"/>
    <lineage>
        <taxon>Eukaryota</taxon>
        <taxon>Metazoa</taxon>
        <taxon>Spiralia</taxon>
        <taxon>Lophotrochozoa</taxon>
        <taxon>Mollusca</taxon>
        <taxon>Gastropoda</taxon>
        <taxon>Caenogastropoda</taxon>
        <taxon>Littorinimorpha</taxon>
        <taxon>Littorinoidea</taxon>
        <taxon>Littorinidae</taxon>
        <taxon>Littorina</taxon>
    </lineage>
</organism>
<gene>
    <name evidence="8" type="ORF">V1264_002433</name>
</gene>
<dbReference type="EC" id="2.4.2.-" evidence="6"/>
<keyword evidence="9" id="KW-1185">Reference proteome</keyword>
<dbReference type="Pfam" id="PF00644">
    <property type="entry name" value="PARP"/>
    <property type="match status" value="1"/>
</dbReference>
<evidence type="ECO:0000256" key="1">
    <source>
        <dbReference type="ARBA" id="ARBA00022676"/>
    </source>
</evidence>
<accession>A0AAN9C3X8</accession>